<proteinExistence type="predicted"/>
<accession>A0A9P6DJC2</accession>
<gene>
    <name evidence="2" type="ORF">BS47DRAFT_1401260</name>
</gene>
<feature type="compositionally biased region" description="Low complexity" evidence="1">
    <location>
        <begin position="20"/>
        <end position="34"/>
    </location>
</feature>
<feature type="compositionally biased region" description="Low complexity" evidence="1">
    <location>
        <begin position="115"/>
        <end position="124"/>
    </location>
</feature>
<reference evidence="2" key="1">
    <citation type="journal article" date="2020" name="Nat. Commun.">
        <title>Large-scale genome sequencing of mycorrhizal fungi provides insights into the early evolution of symbiotic traits.</title>
        <authorList>
            <person name="Miyauchi S."/>
            <person name="Kiss E."/>
            <person name="Kuo A."/>
            <person name="Drula E."/>
            <person name="Kohler A."/>
            <person name="Sanchez-Garcia M."/>
            <person name="Morin E."/>
            <person name="Andreopoulos B."/>
            <person name="Barry K.W."/>
            <person name="Bonito G."/>
            <person name="Buee M."/>
            <person name="Carver A."/>
            <person name="Chen C."/>
            <person name="Cichocki N."/>
            <person name="Clum A."/>
            <person name="Culley D."/>
            <person name="Crous P.W."/>
            <person name="Fauchery L."/>
            <person name="Girlanda M."/>
            <person name="Hayes R.D."/>
            <person name="Keri Z."/>
            <person name="LaButti K."/>
            <person name="Lipzen A."/>
            <person name="Lombard V."/>
            <person name="Magnuson J."/>
            <person name="Maillard F."/>
            <person name="Murat C."/>
            <person name="Nolan M."/>
            <person name="Ohm R.A."/>
            <person name="Pangilinan J."/>
            <person name="Pereira M.F."/>
            <person name="Perotto S."/>
            <person name="Peter M."/>
            <person name="Pfister S."/>
            <person name="Riley R."/>
            <person name="Sitrit Y."/>
            <person name="Stielow J.B."/>
            <person name="Szollosi G."/>
            <person name="Zifcakova L."/>
            <person name="Stursova M."/>
            <person name="Spatafora J.W."/>
            <person name="Tedersoo L."/>
            <person name="Vaario L.M."/>
            <person name="Yamada A."/>
            <person name="Yan M."/>
            <person name="Wang P."/>
            <person name="Xu J."/>
            <person name="Bruns T."/>
            <person name="Baldrian P."/>
            <person name="Vilgalys R."/>
            <person name="Dunand C."/>
            <person name="Henrissat B."/>
            <person name="Grigoriev I.V."/>
            <person name="Hibbett D."/>
            <person name="Nagy L.G."/>
            <person name="Martin F.M."/>
        </authorList>
    </citation>
    <scope>NUCLEOTIDE SEQUENCE</scope>
    <source>
        <strain evidence="2">UP504</strain>
    </source>
</reference>
<protein>
    <submittedName>
        <fullName evidence="2">Uncharacterized protein</fullName>
    </submittedName>
</protein>
<feature type="region of interest" description="Disordered" evidence="1">
    <location>
        <begin position="1"/>
        <end position="143"/>
    </location>
</feature>
<keyword evidence="3" id="KW-1185">Reference proteome</keyword>
<evidence type="ECO:0000313" key="2">
    <source>
        <dbReference type="EMBL" id="KAF9504577.1"/>
    </source>
</evidence>
<evidence type="ECO:0000313" key="3">
    <source>
        <dbReference type="Proteomes" id="UP000886523"/>
    </source>
</evidence>
<organism evidence="2 3">
    <name type="scientific">Hydnum rufescens UP504</name>
    <dbReference type="NCBI Taxonomy" id="1448309"/>
    <lineage>
        <taxon>Eukaryota</taxon>
        <taxon>Fungi</taxon>
        <taxon>Dikarya</taxon>
        <taxon>Basidiomycota</taxon>
        <taxon>Agaricomycotina</taxon>
        <taxon>Agaricomycetes</taxon>
        <taxon>Cantharellales</taxon>
        <taxon>Hydnaceae</taxon>
        <taxon>Hydnum</taxon>
    </lineage>
</organism>
<feature type="compositionally biased region" description="Polar residues" evidence="1">
    <location>
        <begin position="1"/>
        <end position="19"/>
    </location>
</feature>
<feature type="compositionally biased region" description="Low complexity" evidence="1">
    <location>
        <begin position="80"/>
        <end position="98"/>
    </location>
</feature>
<dbReference type="AlphaFoldDB" id="A0A9P6DJC2"/>
<sequence>MSSRTTRSTATKLATGNKWTKTTTSRSSTSTTSKGAKAPSKPTNATSTCASQKSGPSQEDNNSGSEHPPRHATNKFSARPVVEVPHSHHAAAPVSSSSTRAQVPPVDLFSPTSPPSNSFEPPSSTAVRGAEDRDLEEEENRGDASDVIHCGGWFSIDQIKWAHAKCEEFFAELDAKAKEWNRSLESVQHITLAISPSKTSRNGNAWNAFQALYKKDHPNTDPSVNMVQPAYAQLIESFGGEESPEWATEAARLIAEHESAKVGWSYQAGHTIRW</sequence>
<evidence type="ECO:0000256" key="1">
    <source>
        <dbReference type="SAM" id="MobiDB-lite"/>
    </source>
</evidence>
<name>A0A9P6DJC2_9AGAM</name>
<feature type="compositionally biased region" description="Polar residues" evidence="1">
    <location>
        <begin position="41"/>
        <end position="65"/>
    </location>
</feature>
<dbReference type="EMBL" id="MU129212">
    <property type="protein sequence ID" value="KAF9504577.1"/>
    <property type="molecule type" value="Genomic_DNA"/>
</dbReference>
<comment type="caution">
    <text evidence="2">The sequence shown here is derived from an EMBL/GenBank/DDBJ whole genome shotgun (WGS) entry which is preliminary data.</text>
</comment>
<dbReference type="Proteomes" id="UP000886523">
    <property type="component" value="Unassembled WGS sequence"/>
</dbReference>